<reference evidence="2 3" key="1">
    <citation type="submission" date="2014-11" db="EMBL/GenBank/DDBJ databases">
        <title>Genome sequencing of Pantoea rodasii ND03.</title>
        <authorList>
            <person name="Muhamad Yunos N.Y."/>
            <person name="Chan K.-G."/>
        </authorList>
    </citation>
    <scope>NUCLEOTIDE SEQUENCE [LARGE SCALE GENOMIC DNA]</scope>
    <source>
        <strain evidence="2 3">ND03</strain>
    </source>
</reference>
<accession>A0A0B1R9L7</accession>
<evidence type="ECO:0000256" key="1">
    <source>
        <dbReference type="SAM" id="SignalP"/>
    </source>
</evidence>
<protein>
    <submittedName>
        <fullName evidence="2">Uncharacterized protein</fullName>
    </submittedName>
</protein>
<evidence type="ECO:0000313" key="3">
    <source>
        <dbReference type="Proteomes" id="UP000030853"/>
    </source>
</evidence>
<comment type="caution">
    <text evidence="2">The sequence shown here is derived from an EMBL/GenBank/DDBJ whole genome shotgun (WGS) entry which is preliminary data.</text>
</comment>
<evidence type="ECO:0000313" key="2">
    <source>
        <dbReference type="EMBL" id="KHJ69703.1"/>
    </source>
</evidence>
<dbReference type="EMBL" id="JTJJ01000011">
    <property type="protein sequence ID" value="KHJ69703.1"/>
    <property type="molecule type" value="Genomic_DNA"/>
</dbReference>
<dbReference type="RefSeq" id="WP_039327972.1">
    <property type="nucleotide sequence ID" value="NZ_JTJJ01000011.1"/>
</dbReference>
<dbReference type="AlphaFoldDB" id="A0A0B1R9L7"/>
<sequence length="74" mass="7922">MKITYITNGEHSMLVIKSCLLRLLSHARVANAAICAAPGATVTTTGLFCLKTVISGDTPAIFEARAAARREEFK</sequence>
<keyword evidence="1" id="KW-0732">Signal</keyword>
<proteinExistence type="predicted"/>
<feature type="signal peptide" evidence="1">
    <location>
        <begin position="1"/>
        <end position="32"/>
    </location>
</feature>
<gene>
    <name evidence="2" type="ORF">QU24_02280</name>
</gene>
<feature type="chain" id="PRO_5002063567" evidence="1">
    <location>
        <begin position="33"/>
        <end position="74"/>
    </location>
</feature>
<organism evidence="2 3">
    <name type="scientific">Pantoea rodasii</name>
    <dbReference type="NCBI Taxonomy" id="1076549"/>
    <lineage>
        <taxon>Bacteria</taxon>
        <taxon>Pseudomonadati</taxon>
        <taxon>Pseudomonadota</taxon>
        <taxon>Gammaproteobacteria</taxon>
        <taxon>Enterobacterales</taxon>
        <taxon>Erwiniaceae</taxon>
        <taxon>Pantoea</taxon>
    </lineage>
</organism>
<dbReference type="Proteomes" id="UP000030853">
    <property type="component" value="Unassembled WGS sequence"/>
</dbReference>
<name>A0A0B1R9L7_9GAMM</name>